<keyword evidence="4" id="KW-1185">Reference proteome</keyword>
<evidence type="ECO:0000313" key="3">
    <source>
        <dbReference type="EMBL" id="UYV74889.1"/>
    </source>
</evidence>
<evidence type="ECO:0000259" key="1">
    <source>
        <dbReference type="Pfam" id="PF13358"/>
    </source>
</evidence>
<feature type="domain" description="Mos1 transposase HTH" evidence="2">
    <location>
        <begin position="13"/>
        <end position="51"/>
    </location>
</feature>
<proteinExistence type="predicted"/>
<gene>
    <name evidence="3" type="ORF">LAZ67_12001692</name>
</gene>
<dbReference type="PANTHER" id="PTHR46114">
    <property type="entry name" value="APPLE DOMAIN-CONTAINING PROTEIN"/>
    <property type="match status" value="1"/>
</dbReference>
<dbReference type="Gene3D" id="3.30.420.10">
    <property type="entry name" value="Ribonuclease H-like superfamily/Ribonuclease H"/>
    <property type="match status" value="1"/>
</dbReference>
<dbReference type="Pfam" id="PF13358">
    <property type="entry name" value="DDE_3"/>
    <property type="match status" value="1"/>
</dbReference>
<dbReference type="Proteomes" id="UP001235939">
    <property type="component" value="Chromosome 12"/>
</dbReference>
<dbReference type="InterPro" id="IPR038717">
    <property type="entry name" value="Tc1-like_DDE_dom"/>
</dbReference>
<feature type="domain" description="Tc1-like transposase DDE" evidence="1">
    <location>
        <begin position="267"/>
        <end position="410"/>
    </location>
</feature>
<dbReference type="InterPro" id="IPR036397">
    <property type="entry name" value="RNaseH_sf"/>
</dbReference>
<dbReference type="EMBL" id="CP092874">
    <property type="protein sequence ID" value="UYV74889.1"/>
    <property type="molecule type" value="Genomic_DNA"/>
</dbReference>
<dbReference type="Pfam" id="PF17906">
    <property type="entry name" value="HTH_48"/>
    <property type="match status" value="1"/>
</dbReference>
<evidence type="ECO:0000259" key="2">
    <source>
        <dbReference type="Pfam" id="PF17906"/>
    </source>
</evidence>
<dbReference type="Gene3D" id="1.10.10.1450">
    <property type="match status" value="1"/>
</dbReference>
<dbReference type="InterPro" id="IPR041426">
    <property type="entry name" value="Mos1_HTH"/>
</dbReference>
<evidence type="ECO:0008006" key="5">
    <source>
        <dbReference type="Google" id="ProtNLM"/>
    </source>
</evidence>
<organism evidence="3 4">
    <name type="scientific">Cordylochernes scorpioides</name>
    <dbReference type="NCBI Taxonomy" id="51811"/>
    <lineage>
        <taxon>Eukaryota</taxon>
        <taxon>Metazoa</taxon>
        <taxon>Ecdysozoa</taxon>
        <taxon>Arthropoda</taxon>
        <taxon>Chelicerata</taxon>
        <taxon>Arachnida</taxon>
        <taxon>Pseudoscorpiones</taxon>
        <taxon>Cheliferoidea</taxon>
        <taxon>Chernetidae</taxon>
        <taxon>Cordylochernes</taxon>
    </lineage>
</organism>
<reference evidence="3 4" key="1">
    <citation type="submission" date="2022-01" db="EMBL/GenBank/DDBJ databases">
        <title>A chromosomal length assembly of Cordylochernes scorpioides.</title>
        <authorList>
            <person name="Zeh D."/>
            <person name="Zeh J."/>
        </authorList>
    </citation>
    <scope>NUCLEOTIDE SEQUENCE [LARGE SCALE GENOMIC DNA]</scope>
    <source>
        <strain evidence="3">IN4F17</strain>
        <tissue evidence="3">Whole Body</tissue>
    </source>
</reference>
<protein>
    <recommendedName>
        <fullName evidence="5">Transposase</fullName>
    </recommendedName>
</protein>
<sequence>MALPLVNVSTCELRSVIRFFTAKNETAVNIHRNLVSVYGEGCMSIQMVRRWRSWFLEGRQNVHDDERSDRPVTATDNAAVAAVRNVVEANPRVTIDEIMIRLPPGIEIGCSSIGTIIISEAKIKEGIFVGPQIRELQQDGNFQNSLNEVKAAAWNSFRNVCKNFFGSVKVENYRDIVNDLLLSYKALGCNMSLKIHFLHSHLDFFPDNLGAVSDEHGERFHQAISSMVKRYQGKWSPAMLADDCWALKRDLPQAKQHVAWNPDEWRRVMFTDESRFSLNSDPRGVFVWREKGTRNNPRNMVERDPYRSQGFMVWAGIFLGGRTALHIFRQGTLTGQRYRDEILAAYVMPQALEMGENFLLMDDNARPHRTGVVDTFLQNHAIARMNWPARSPDLNPIEHVWDNLGRRISSLQPPPRNTHELKTALTQEWALIPQELINSLILRPEFLMKPEKDWPQEVNAIDRGVAVMTVLEPKAQFLEWSVAQQLCREQGATGVKIF</sequence>
<name>A0ABY6L217_9ARAC</name>
<accession>A0ABY6L217</accession>
<evidence type="ECO:0000313" key="4">
    <source>
        <dbReference type="Proteomes" id="UP001235939"/>
    </source>
</evidence>
<dbReference type="PANTHER" id="PTHR46114:SF2">
    <property type="entry name" value="CULLIN N-TERMINAL DOMAIN-CONTAINING PROTEIN"/>
    <property type="match status" value="1"/>
</dbReference>